<evidence type="ECO:0000313" key="3">
    <source>
        <dbReference type="Proteomes" id="UP000054564"/>
    </source>
</evidence>
<feature type="region of interest" description="Disordered" evidence="1">
    <location>
        <begin position="58"/>
        <end position="125"/>
    </location>
</feature>
<keyword evidence="3" id="KW-1185">Reference proteome</keyword>
<dbReference type="OrthoDB" id="2506706at2759"/>
<feature type="compositionally biased region" description="Polar residues" evidence="1">
    <location>
        <begin position="96"/>
        <end position="112"/>
    </location>
</feature>
<evidence type="ECO:0000256" key="1">
    <source>
        <dbReference type="SAM" id="MobiDB-lite"/>
    </source>
</evidence>
<dbReference type="Proteomes" id="UP000054564">
    <property type="component" value="Unassembled WGS sequence"/>
</dbReference>
<gene>
    <name evidence="2" type="ORF">PSTG_19648</name>
</gene>
<feature type="non-terminal residue" evidence="2">
    <location>
        <position position="125"/>
    </location>
</feature>
<evidence type="ECO:0000313" key="2">
    <source>
        <dbReference type="EMBL" id="KNE86983.1"/>
    </source>
</evidence>
<protein>
    <submittedName>
        <fullName evidence="2">Uncharacterized protein</fullName>
    </submittedName>
</protein>
<reference evidence="3" key="1">
    <citation type="submission" date="2014-03" db="EMBL/GenBank/DDBJ databases">
        <title>The Genome Sequence of Puccinia striiformis f. sp. tritici PST-78.</title>
        <authorList>
            <consortium name="The Broad Institute Genome Sequencing Platform"/>
            <person name="Cuomo C."/>
            <person name="Hulbert S."/>
            <person name="Chen X."/>
            <person name="Walker B."/>
            <person name="Young S.K."/>
            <person name="Zeng Q."/>
            <person name="Gargeya S."/>
            <person name="Fitzgerald M."/>
            <person name="Haas B."/>
            <person name="Abouelleil A."/>
            <person name="Alvarado L."/>
            <person name="Arachchi H.M."/>
            <person name="Berlin A.M."/>
            <person name="Chapman S.B."/>
            <person name="Goldberg J."/>
            <person name="Griggs A."/>
            <person name="Gujja S."/>
            <person name="Hansen M."/>
            <person name="Howarth C."/>
            <person name="Imamovic A."/>
            <person name="Larimer J."/>
            <person name="McCowan C."/>
            <person name="Montmayeur A."/>
            <person name="Murphy C."/>
            <person name="Neiman D."/>
            <person name="Pearson M."/>
            <person name="Priest M."/>
            <person name="Roberts A."/>
            <person name="Saif S."/>
            <person name="Shea T."/>
            <person name="Sisk P."/>
            <person name="Sykes S."/>
            <person name="Wortman J."/>
            <person name="Nusbaum C."/>
            <person name="Birren B."/>
        </authorList>
    </citation>
    <scope>NUCLEOTIDE SEQUENCE [LARGE SCALE GENOMIC DNA]</scope>
    <source>
        <strain evidence="3">race PST-78</strain>
    </source>
</reference>
<organism evidence="2 3">
    <name type="scientific">Puccinia striiformis f. sp. tritici PST-78</name>
    <dbReference type="NCBI Taxonomy" id="1165861"/>
    <lineage>
        <taxon>Eukaryota</taxon>
        <taxon>Fungi</taxon>
        <taxon>Dikarya</taxon>
        <taxon>Basidiomycota</taxon>
        <taxon>Pucciniomycotina</taxon>
        <taxon>Pucciniomycetes</taxon>
        <taxon>Pucciniales</taxon>
        <taxon>Pucciniaceae</taxon>
        <taxon>Puccinia</taxon>
    </lineage>
</organism>
<proteinExistence type="predicted"/>
<dbReference type="STRING" id="1165861.A0A0L0UIY5"/>
<feature type="compositionally biased region" description="Low complexity" evidence="1">
    <location>
        <begin position="72"/>
        <end position="88"/>
    </location>
</feature>
<sequence>CEKNTHPIYAHNNLGRNSVYCQEPAKNPELKGLVQKQDPANDPNLFFDHLVTTNASTVVLDSQPNTRPFGEKSGTSKTTPTVPKSTSSDANPSGDPKTTTDATPTVPKSTSGDADPKTTTDTTPT</sequence>
<dbReference type="AlphaFoldDB" id="A0A0L0UIY5"/>
<feature type="non-terminal residue" evidence="2">
    <location>
        <position position="1"/>
    </location>
</feature>
<name>A0A0L0UIY5_9BASI</name>
<comment type="caution">
    <text evidence="2">The sequence shown here is derived from an EMBL/GenBank/DDBJ whole genome shotgun (WGS) entry which is preliminary data.</text>
</comment>
<accession>A0A0L0UIY5</accession>
<dbReference type="EMBL" id="AJIL01007267">
    <property type="protein sequence ID" value="KNE86983.1"/>
    <property type="molecule type" value="Genomic_DNA"/>
</dbReference>